<dbReference type="RefSeq" id="WP_324669766.1">
    <property type="nucleotide sequence ID" value="NZ_CP141614.1"/>
</dbReference>
<dbReference type="Gene3D" id="3.40.50.360">
    <property type="match status" value="1"/>
</dbReference>
<reference evidence="3" key="1">
    <citation type="submission" date="2023-12" db="EMBL/GenBank/DDBJ databases">
        <title>Novel isolates from deep terrestrial aquifers shed light on the physiology and ecology of the class Limnochordia.</title>
        <authorList>
            <person name="Karnachuk O.V."/>
            <person name="Lukina A.P."/>
            <person name="Avakyan M.R."/>
            <person name="Kadnikov V."/>
            <person name="Begmatov S."/>
            <person name="Beletsky A.V."/>
            <person name="Mardanov A.V."/>
            <person name="Ravin N.V."/>
        </authorList>
    </citation>
    <scope>NUCLEOTIDE SEQUENCE [LARGE SCALE GENOMIC DNA]</scope>
    <source>
        <strain evidence="3">LN</strain>
    </source>
</reference>
<protein>
    <recommendedName>
        <fullName evidence="1">Flavodoxin-like domain-containing protein</fullName>
    </recommendedName>
</protein>
<evidence type="ECO:0000259" key="1">
    <source>
        <dbReference type="PROSITE" id="PS50902"/>
    </source>
</evidence>
<organism evidence="2 3">
    <name type="scientific">Geochorda subterranea</name>
    <dbReference type="NCBI Taxonomy" id="3109564"/>
    <lineage>
        <taxon>Bacteria</taxon>
        <taxon>Bacillati</taxon>
        <taxon>Bacillota</taxon>
        <taxon>Limnochordia</taxon>
        <taxon>Limnochordales</taxon>
        <taxon>Geochordaceae</taxon>
        <taxon>Geochorda</taxon>
    </lineage>
</organism>
<sequence>MRALVLISAHGRLERLARALAEGLESVQIRTDVMTADPSRSQPISVAPYDLVCVGSPSLGFIRGRPADDVQEALTRCTRLEGKRTAAFVRRGGLGTGRALKALMAALERQGAWVEDFADLGSEEEARAFGRRLKNVAGARE</sequence>
<proteinExistence type="predicted"/>
<feature type="domain" description="Flavodoxin-like" evidence="1">
    <location>
        <begin position="2"/>
        <end position="141"/>
    </location>
</feature>
<accession>A0ABZ1BS17</accession>
<dbReference type="PROSITE" id="PS50902">
    <property type="entry name" value="FLAVODOXIN_LIKE"/>
    <property type="match status" value="1"/>
</dbReference>
<dbReference type="InterPro" id="IPR008254">
    <property type="entry name" value="Flavodoxin/NO_synth"/>
</dbReference>
<keyword evidence="3" id="KW-1185">Reference proteome</keyword>
<name>A0ABZ1BS17_9FIRM</name>
<evidence type="ECO:0000313" key="3">
    <source>
        <dbReference type="Proteomes" id="UP001333102"/>
    </source>
</evidence>
<dbReference type="SUPFAM" id="SSF52218">
    <property type="entry name" value="Flavoproteins"/>
    <property type="match status" value="1"/>
</dbReference>
<dbReference type="EMBL" id="CP141614">
    <property type="protein sequence ID" value="WRP15363.1"/>
    <property type="molecule type" value="Genomic_DNA"/>
</dbReference>
<evidence type="ECO:0000313" key="2">
    <source>
        <dbReference type="EMBL" id="WRP15363.1"/>
    </source>
</evidence>
<gene>
    <name evidence="2" type="ORF">VLY81_04145</name>
</gene>
<dbReference type="Proteomes" id="UP001333102">
    <property type="component" value="Chromosome"/>
</dbReference>
<dbReference type="InterPro" id="IPR029039">
    <property type="entry name" value="Flavoprotein-like_sf"/>
</dbReference>